<dbReference type="RefSeq" id="WP_075859651.1">
    <property type="nucleotide sequence ID" value="NZ_BDJK01000036.1"/>
</dbReference>
<feature type="binding site" evidence="2">
    <location>
        <position position="63"/>
    </location>
    <ligand>
        <name>CoA</name>
        <dbReference type="ChEBI" id="CHEBI:57287"/>
    </ligand>
</feature>
<dbReference type="Pfam" id="PF22636">
    <property type="entry name" value="FlK"/>
    <property type="match status" value="1"/>
</dbReference>
<accession>A0A1L8CWH5</accession>
<evidence type="ECO:0000259" key="3">
    <source>
        <dbReference type="Pfam" id="PF22636"/>
    </source>
</evidence>
<dbReference type="PIRSF" id="PIRSF014972">
    <property type="entry name" value="FlK"/>
    <property type="match status" value="1"/>
</dbReference>
<gene>
    <name evidence="4" type="ORF">cpu_17190</name>
</gene>
<organism evidence="4 5">
    <name type="scientific">Carboxydothermus pertinax</name>
    <dbReference type="NCBI Taxonomy" id="870242"/>
    <lineage>
        <taxon>Bacteria</taxon>
        <taxon>Bacillati</taxon>
        <taxon>Bacillota</taxon>
        <taxon>Clostridia</taxon>
        <taxon>Thermoanaerobacterales</taxon>
        <taxon>Thermoanaerobacteraceae</taxon>
        <taxon>Carboxydothermus</taxon>
    </lineage>
</organism>
<feature type="active site" evidence="1">
    <location>
        <position position="70"/>
    </location>
</feature>
<dbReference type="EMBL" id="BDJK01000036">
    <property type="protein sequence ID" value="GAV23209.1"/>
    <property type="molecule type" value="Genomic_DNA"/>
</dbReference>
<dbReference type="AlphaFoldDB" id="A0A1L8CWH5"/>
<dbReference type="PANTHER" id="PTHR36934">
    <property type="entry name" value="BLR0278 PROTEIN"/>
    <property type="match status" value="1"/>
</dbReference>
<comment type="caution">
    <text evidence="4">The sequence shown here is derived from an EMBL/GenBank/DDBJ whole genome shotgun (WGS) entry which is preliminary data.</text>
</comment>
<dbReference type="Gene3D" id="3.10.129.10">
    <property type="entry name" value="Hotdog Thioesterase"/>
    <property type="match status" value="1"/>
</dbReference>
<feature type="active site" evidence="1">
    <location>
        <position position="36"/>
    </location>
</feature>
<dbReference type="InterPro" id="IPR025540">
    <property type="entry name" value="FlK"/>
</dbReference>
<dbReference type="OrthoDB" id="6902891at2"/>
<sequence length="131" mass="14082">MAGELKVGLEGRASTTVRPENTALSVKSGSLEVFATPMMIALMEEASVKAVEDFLNPGETTVGTKVEVSHLKATPLGAKVEAVARLVAIDGRRLTFLVEAFDEQGKIGEGRHERVCVNIEKFLGKLNSKEK</sequence>
<protein>
    <submittedName>
        <fullName evidence="4">Thioesterase</fullName>
    </submittedName>
</protein>
<dbReference type="PANTHER" id="PTHR36934:SF1">
    <property type="entry name" value="THIOESTERASE DOMAIN-CONTAINING PROTEIN"/>
    <property type="match status" value="1"/>
</dbReference>
<dbReference type="InterPro" id="IPR029069">
    <property type="entry name" value="HotDog_dom_sf"/>
</dbReference>
<dbReference type="STRING" id="870242.cpu_17190"/>
<dbReference type="Proteomes" id="UP000187485">
    <property type="component" value="Unassembled WGS sequence"/>
</dbReference>
<keyword evidence="5" id="KW-1185">Reference proteome</keyword>
<evidence type="ECO:0000256" key="2">
    <source>
        <dbReference type="PIRSR" id="PIRSR014972-2"/>
    </source>
</evidence>
<evidence type="ECO:0000313" key="4">
    <source>
        <dbReference type="EMBL" id="GAV23209.1"/>
    </source>
</evidence>
<reference evidence="5" key="1">
    <citation type="submission" date="2016-12" db="EMBL/GenBank/DDBJ databases">
        <title>Draft Genome Sequences od Carboxydothermus pertinax and islandicus, Hydrogenogenic Carboxydotrophic Bacteria.</title>
        <authorList>
            <person name="Fukuyama Y."/>
            <person name="Ohmae K."/>
            <person name="Yoneda Y."/>
            <person name="Yoshida T."/>
            <person name="Sako Y."/>
        </authorList>
    </citation>
    <scope>NUCLEOTIDE SEQUENCE [LARGE SCALE GENOMIC DNA]</scope>
    <source>
        <strain evidence="5">Ug1</strain>
    </source>
</reference>
<evidence type="ECO:0000256" key="1">
    <source>
        <dbReference type="PIRSR" id="PIRSR014972-1"/>
    </source>
</evidence>
<feature type="binding site" evidence="2">
    <location>
        <position position="114"/>
    </location>
    <ligand>
        <name>substrate</name>
    </ligand>
</feature>
<dbReference type="InterPro" id="IPR054485">
    <property type="entry name" value="FlK-like_dom"/>
</dbReference>
<name>A0A1L8CWH5_9THEO</name>
<feature type="domain" description="Fluoroacetyl-CoA-specific thioesterase-like" evidence="3">
    <location>
        <begin position="17"/>
        <end position="119"/>
    </location>
</feature>
<feature type="binding site" evidence="2">
    <location>
        <position position="63"/>
    </location>
    <ligand>
        <name>substrate</name>
    </ligand>
</feature>
<dbReference type="SUPFAM" id="SSF54637">
    <property type="entry name" value="Thioesterase/thiol ester dehydrase-isomerase"/>
    <property type="match status" value="1"/>
</dbReference>
<feature type="active site" evidence="1">
    <location>
        <position position="44"/>
    </location>
</feature>
<evidence type="ECO:0000313" key="5">
    <source>
        <dbReference type="Proteomes" id="UP000187485"/>
    </source>
</evidence>
<proteinExistence type="predicted"/>